<keyword evidence="2 3" id="KW-0560">Oxidoreductase</keyword>
<evidence type="ECO:0000259" key="8">
    <source>
        <dbReference type="SMART" id="SM00839"/>
    </source>
</evidence>
<evidence type="ECO:0000256" key="1">
    <source>
        <dbReference type="ARBA" id="ARBA00006382"/>
    </source>
</evidence>
<feature type="binding site" evidence="5">
    <location>
        <position position="190"/>
    </location>
    <ligand>
        <name>NAD(+)</name>
        <dbReference type="ChEBI" id="CHEBI:57540"/>
    </ligand>
</feature>
<proteinExistence type="inferred from homology"/>
<dbReference type="InterPro" id="IPR036291">
    <property type="entry name" value="NAD(P)-bd_dom_sf"/>
</dbReference>
<dbReference type="Gene3D" id="3.40.50.10860">
    <property type="entry name" value="Leucine Dehydrogenase, chain A, domain 1"/>
    <property type="match status" value="1"/>
</dbReference>
<dbReference type="InterPro" id="IPR014362">
    <property type="entry name" value="Glu_DH"/>
</dbReference>
<feature type="active site" description="Proton donor" evidence="4">
    <location>
        <position position="106"/>
    </location>
</feature>
<dbReference type="PIRSF" id="PIRSF000185">
    <property type="entry name" value="Glu_DH"/>
    <property type="match status" value="1"/>
</dbReference>
<dbReference type="Proteomes" id="UP000230935">
    <property type="component" value="Unassembled WGS sequence"/>
</dbReference>
<dbReference type="EMBL" id="PEZZ01000017">
    <property type="protein sequence ID" value="PIS05179.1"/>
    <property type="molecule type" value="Genomic_DNA"/>
</dbReference>
<feature type="binding site" evidence="5">
    <location>
        <position position="70"/>
    </location>
    <ligand>
        <name>substrate</name>
    </ligand>
</feature>
<dbReference type="PANTHER" id="PTHR11606">
    <property type="entry name" value="GLUTAMATE DEHYDROGENASE"/>
    <property type="match status" value="1"/>
</dbReference>
<feature type="site" description="Important for catalysis" evidence="6">
    <location>
        <position position="146"/>
    </location>
</feature>
<evidence type="ECO:0000313" key="9">
    <source>
        <dbReference type="EMBL" id="PIS05179.1"/>
    </source>
</evidence>
<reference evidence="10" key="1">
    <citation type="submission" date="2017-09" db="EMBL/GenBank/DDBJ databases">
        <title>Depth-based differentiation of microbial function through sediment-hosted aquifers and enrichment of novel symbionts in the deep terrestrial subsurface.</title>
        <authorList>
            <person name="Probst A.J."/>
            <person name="Ladd B."/>
            <person name="Jarett J.K."/>
            <person name="Geller-Mcgrath D.E."/>
            <person name="Sieber C.M.K."/>
            <person name="Emerson J.B."/>
            <person name="Anantharaman K."/>
            <person name="Thomas B.C."/>
            <person name="Malmstrom R."/>
            <person name="Stieglmeier M."/>
            <person name="Klingl A."/>
            <person name="Woyke T."/>
            <person name="Ryan C.M."/>
            <person name="Banfield J.F."/>
        </authorList>
    </citation>
    <scope>NUCLEOTIDE SEQUENCE [LARGE SCALE GENOMIC DNA]</scope>
</reference>
<dbReference type="GO" id="GO:0000166">
    <property type="term" value="F:nucleotide binding"/>
    <property type="evidence" value="ECO:0007669"/>
    <property type="project" value="UniProtKB-KW"/>
</dbReference>
<comment type="similarity">
    <text evidence="1 3 7">Belongs to the Glu/Leu/Phe/Val dehydrogenases family.</text>
</comment>
<dbReference type="SUPFAM" id="SSF51735">
    <property type="entry name" value="NAD(P)-binding Rossmann-fold domains"/>
    <property type="match status" value="1"/>
</dbReference>
<dbReference type="GO" id="GO:0004352">
    <property type="term" value="F:glutamate dehydrogenase (NAD+) activity"/>
    <property type="evidence" value="ECO:0007669"/>
    <property type="project" value="TreeGrafter"/>
</dbReference>
<dbReference type="PROSITE" id="PS00074">
    <property type="entry name" value="GLFV_DEHYDROGENASE"/>
    <property type="match status" value="1"/>
</dbReference>
<dbReference type="InterPro" id="IPR006096">
    <property type="entry name" value="Glu/Leu/Phe/Val/Trp_DH_C"/>
</dbReference>
<dbReference type="SMART" id="SM00839">
    <property type="entry name" value="ELFV_dehydrog"/>
    <property type="match status" value="1"/>
</dbReference>
<evidence type="ECO:0000313" key="10">
    <source>
        <dbReference type="Proteomes" id="UP000230935"/>
    </source>
</evidence>
<feature type="binding site" evidence="5">
    <location>
        <position position="359"/>
    </location>
    <ligand>
        <name>substrate</name>
    </ligand>
</feature>
<keyword evidence="5" id="KW-0520">NAD</keyword>
<organism evidence="9 10">
    <name type="scientific">Candidatus Buchananbacteria bacterium CG10_big_fil_rev_8_21_14_0_10_42_9</name>
    <dbReference type="NCBI Taxonomy" id="1974526"/>
    <lineage>
        <taxon>Bacteria</taxon>
        <taxon>Candidatus Buchananiibacteriota</taxon>
    </lineage>
</organism>
<dbReference type="GO" id="GO:0006538">
    <property type="term" value="P:L-glutamate catabolic process"/>
    <property type="evidence" value="ECO:0007669"/>
    <property type="project" value="TreeGrafter"/>
</dbReference>
<dbReference type="Pfam" id="PF02812">
    <property type="entry name" value="ELFV_dehydrog_N"/>
    <property type="match status" value="1"/>
</dbReference>
<dbReference type="Gene3D" id="3.40.50.720">
    <property type="entry name" value="NAD(P)-binding Rossmann-like Domain"/>
    <property type="match status" value="1"/>
</dbReference>
<evidence type="ECO:0000256" key="4">
    <source>
        <dbReference type="PIRSR" id="PIRSR000185-1"/>
    </source>
</evidence>
<dbReference type="AlphaFoldDB" id="A0A2H0W1D9"/>
<gene>
    <name evidence="9" type="ORF">COT81_02465</name>
</gene>
<dbReference type="SUPFAM" id="SSF53223">
    <property type="entry name" value="Aminoacid dehydrogenase-like, N-terminal domain"/>
    <property type="match status" value="1"/>
</dbReference>
<dbReference type="PRINTS" id="PR00082">
    <property type="entry name" value="GLFDHDRGNASE"/>
</dbReference>
<protein>
    <recommendedName>
        <fullName evidence="3">Glutamate dehydrogenase</fullName>
    </recommendedName>
</protein>
<sequence>MTFFMNPFANALVQLDNANQILKLKLETLEALKKPNKILEAKIPVKMDSGKTKKFDAYRIQYNNARGPYKGGIRFHEQVDINEVKALSFWMAIKCAVVNIPMGGGKGGVMVNPKELSTSELEQLARGYARAFVDDIGPNKDVPAPDVNTNPLIMDWMADEYSKLTGDKTQGSFTGKSLESGGSEGRNTATADGGFFIFQELAKILKLKPSETDVIIQGLGNVGFHTARLMAEAKYKIIGLSDSQGTIVSNRKAPLDPIKVMEVKRESGLINACYYDGSVKGYDCKHLDPAEFLEYPCDVLVPAALENQITKDNAANIKAKIILEMANGPTTPEADKILAEHDTLILPDVLANAGGVTVSYFEWYQNVHDEKWTEDQVRKKLKPIMTKAFKEVWKVSQKHKIDMRTAAFVVAVRRIADAMEKNK</sequence>
<dbReference type="CDD" id="cd01076">
    <property type="entry name" value="NAD_bind_1_Glu_DH"/>
    <property type="match status" value="1"/>
</dbReference>
<feature type="domain" description="Glutamate/phenylalanine/leucine/valine/L-tryptophan dehydrogenase C-terminal" evidence="8">
    <location>
        <begin position="183"/>
        <end position="423"/>
    </location>
</feature>
<dbReference type="InterPro" id="IPR006095">
    <property type="entry name" value="Glu/Leu/Phe/Val/Trp_DH"/>
</dbReference>
<dbReference type="InterPro" id="IPR046346">
    <property type="entry name" value="Aminoacid_DH-like_N_sf"/>
</dbReference>
<dbReference type="PANTHER" id="PTHR11606:SF13">
    <property type="entry name" value="GLUTAMATE DEHYDROGENASE 1, MITOCHONDRIAL"/>
    <property type="match status" value="1"/>
</dbReference>
<dbReference type="InterPro" id="IPR033524">
    <property type="entry name" value="Glu/Leu/Phe/Val_DH_AS"/>
</dbReference>
<comment type="caution">
    <text evidence="9">The sequence shown here is derived from an EMBL/GenBank/DDBJ whole genome shotgun (WGS) entry which is preliminary data.</text>
</comment>
<evidence type="ECO:0000256" key="7">
    <source>
        <dbReference type="RuleBase" id="RU004417"/>
    </source>
</evidence>
<evidence type="ECO:0000256" key="3">
    <source>
        <dbReference type="PIRNR" id="PIRNR000185"/>
    </source>
</evidence>
<evidence type="ECO:0000256" key="6">
    <source>
        <dbReference type="PIRSR" id="PIRSR000185-3"/>
    </source>
</evidence>
<accession>A0A2H0W1D9</accession>
<evidence type="ECO:0000256" key="5">
    <source>
        <dbReference type="PIRSR" id="PIRSR000185-2"/>
    </source>
</evidence>
<feature type="binding site" evidence="5">
    <location>
        <position position="221"/>
    </location>
    <ligand>
        <name>NAD(+)</name>
        <dbReference type="ChEBI" id="CHEBI:57540"/>
    </ligand>
</feature>
<name>A0A2H0W1D9_9BACT</name>
<dbReference type="Pfam" id="PF00208">
    <property type="entry name" value="ELFV_dehydrog"/>
    <property type="match status" value="1"/>
</dbReference>
<dbReference type="InterPro" id="IPR033922">
    <property type="entry name" value="NAD_bind_Glu_DH"/>
</dbReference>
<feature type="binding site" evidence="5">
    <location>
        <position position="94"/>
    </location>
    <ligand>
        <name>substrate</name>
    </ligand>
</feature>
<dbReference type="InterPro" id="IPR006097">
    <property type="entry name" value="Glu/Leu/Phe/Val/Trp_DH_dimer"/>
</dbReference>
<keyword evidence="5" id="KW-0547">Nucleotide-binding</keyword>
<evidence type="ECO:0000256" key="2">
    <source>
        <dbReference type="ARBA" id="ARBA00023002"/>
    </source>
</evidence>